<accession>A0A928VW67</accession>
<evidence type="ECO:0000256" key="3">
    <source>
        <dbReference type="ARBA" id="ARBA00022475"/>
    </source>
</evidence>
<evidence type="ECO:0000256" key="6">
    <source>
        <dbReference type="ARBA" id="ARBA00022989"/>
    </source>
</evidence>
<dbReference type="InterPro" id="IPR050790">
    <property type="entry name" value="ExbB/TolQ_transport"/>
</dbReference>
<comment type="subcellular location">
    <subcellularLocation>
        <location evidence="1">Cell membrane</location>
        <topology evidence="1">Multi-pass membrane protein</topology>
    </subcellularLocation>
    <subcellularLocation>
        <location evidence="8">Membrane</location>
        <topology evidence="8">Multi-pass membrane protein</topology>
    </subcellularLocation>
</comment>
<dbReference type="InterPro" id="IPR002898">
    <property type="entry name" value="MotA_ExbB_proton_chnl"/>
</dbReference>
<comment type="caution">
    <text evidence="11">The sequence shown here is derived from an EMBL/GenBank/DDBJ whole genome shotgun (WGS) entry which is preliminary data.</text>
</comment>
<dbReference type="GO" id="GO:0017038">
    <property type="term" value="P:protein import"/>
    <property type="evidence" value="ECO:0007669"/>
    <property type="project" value="TreeGrafter"/>
</dbReference>
<feature type="non-terminal residue" evidence="11">
    <location>
        <position position="217"/>
    </location>
</feature>
<name>A0A928VW67_9CYAN</name>
<keyword evidence="5 8" id="KW-0653">Protein transport</keyword>
<dbReference type="EMBL" id="JADEXQ010000173">
    <property type="protein sequence ID" value="MBE9033284.1"/>
    <property type="molecule type" value="Genomic_DNA"/>
</dbReference>
<evidence type="ECO:0000256" key="1">
    <source>
        <dbReference type="ARBA" id="ARBA00004651"/>
    </source>
</evidence>
<protein>
    <submittedName>
        <fullName evidence="11">MotA/TolQ/ExbB proton channel family protein</fullName>
    </submittedName>
</protein>
<keyword evidence="7 9" id="KW-0472">Membrane</keyword>
<dbReference type="RefSeq" id="WP_264328094.1">
    <property type="nucleotide sequence ID" value="NZ_JADEXQ010000173.1"/>
</dbReference>
<feature type="transmembrane region" description="Helical" evidence="9">
    <location>
        <begin position="158"/>
        <end position="182"/>
    </location>
</feature>
<evidence type="ECO:0000256" key="7">
    <source>
        <dbReference type="ARBA" id="ARBA00023136"/>
    </source>
</evidence>
<evidence type="ECO:0000313" key="12">
    <source>
        <dbReference type="Proteomes" id="UP000625316"/>
    </source>
</evidence>
<evidence type="ECO:0000313" key="11">
    <source>
        <dbReference type="EMBL" id="MBE9033284.1"/>
    </source>
</evidence>
<evidence type="ECO:0000256" key="4">
    <source>
        <dbReference type="ARBA" id="ARBA00022692"/>
    </source>
</evidence>
<feature type="domain" description="MotA/TolQ/ExbB proton channel" evidence="10">
    <location>
        <begin position="72"/>
        <end position="194"/>
    </location>
</feature>
<evidence type="ECO:0000259" key="10">
    <source>
        <dbReference type="Pfam" id="PF01618"/>
    </source>
</evidence>
<keyword evidence="4 9" id="KW-0812">Transmembrane</keyword>
<dbReference type="Proteomes" id="UP000625316">
    <property type="component" value="Unassembled WGS sequence"/>
</dbReference>
<evidence type="ECO:0000256" key="2">
    <source>
        <dbReference type="ARBA" id="ARBA00022448"/>
    </source>
</evidence>
<evidence type="ECO:0000256" key="9">
    <source>
        <dbReference type="SAM" id="Phobius"/>
    </source>
</evidence>
<proteinExistence type="inferred from homology"/>
<dbReference type="GO" id="GO:0005886">
    <property type="term" value="C:plasma membrane"/>
    <property type="evidence" value="ECO:0007669"/>
    <property type="project" value="UniProtKB-SubCell"/>
</dbReference>
<sequence length="217" mass="23970">MTTPTSDWFSAGGIVMFPLIGFSILSATLIFERARFWLNVLGRTDRFVREFVATYRRNQIAAFKVLDKNLDLPMGRIFAAALQLEEPNAEEFRLALESAAQAEMPILKRFNTVFETIINLSPLLGLLGTVIGLIRSFASIKSLGDIASNNATGVSGGVSEALVSTATGLGVAIFVLLFANAFRGLYLRQMSLIQEYGGQLELLYRRRIDRRAAPYIP</sequence>
<evidence type="ECO:0000256" key="8">
    <source>
        <dbReference type="RuleBase" id="RU004057"/>
    </source>
</evidence>
<dbReference type="PANTHER" id="PTHR30625">
    <property type="entry name" value="PROTEIN TOLQ"/>
    <property type="match status" value="1"/>
</dbReference>
<dbReference type="AlphaFoldDB" id="A0A928VW67"/>
<keyword evidence="3" id="KW-1003">Cell membrane</keyword>
<evidence type="ECO:0000256" key="5">
    <source>
        <dbReference type="ARBA" id="ARBA00022927"/>
    </source>
</evidence>
<feature type="transmembrane region" description="Helical" evidence="9">
    <location>
        <begin position="12"/>
        <end position="31"/>
    </location>
</feature>
<dbReference type="Pfam" id="PF01618">
    <property type="entry name" value="MotA_ExbB"/>
    <property type="match status" value="1"/>
</dbReference>
<comment type="similarity">
    <text evidence="8">Belongs to the exbB/tolQ family.</text>
</comment>
<reference evidence="11" key="1">
    <citation type="submission" date="2020-10" db="EMBL/GenBank/DDBJ databases">
        <authorList>
            <person name="Castelo-Branco R."/>
            <person name="Eusebio N."/>
            <person name="Adriana R."/>
            <person name="Vieira A."/>
            <person name="Brugerolle De Fraissinette N."/>
            <person name="Rezende De Castro R."/>
            <person name="Schneider M.P."/>
            <person name="Vasconcelos V."/>
            <person name="Leao P.N."/>
        </authorList>
    </citation>
    <scope>NUCLEOTIDE SEQUENCE</scope>
    <source>
        <strain evidence="11">LEGE 11480</strain>
    </source>
</reference>
<feature type="transmembrane region" description="Helical" evidence="9">
    <location>
        <begin position="117"/>
        <end position="138"/>
    </location>
</feature>
<dbReference type="PANTHER" id="PTHR30625:SF15">
    <property type="entry name" value="BIOPOLYMER TRANSPORT PROTEIN EXBB"/>
    <property type="match status" value="1"/>
</dbReference>
<keyword evidence="12" id="KW-1185">Reference proteome</keyword>
<organism evidence="11 12">
    <name type="scientific">Romeriopsis navalis LEGE 11480</name>
    <dbReference type="NCBI Taxonomy" id="2777977"/>
    <lineage>
        <taxon>Bacteria</taxon>
        <taxon>Bacillati</taxon>
        <taxon>Cyanobacteriota</taxon>
        <taxon>Cyanophyceae</taxon>
        <taxon>Leptolyngbyales</taxon>
        <taxon>Leptolyngbyaceae</taxon>
        <taxon>Romeriopsis</taxon>
        <taxon>Romeriopsis navalis</taxon>
    </lineage>
</organism>
<keyword evidence="2 8" id="KW-0813">Transport</keyword>
<keyword evidence="6 9" id="KW-1133">Transmembrane helix</keyword>
<gene>
    <name evidence="11" type="ORF">IQ266_26475</name>
</gene>